<gene>
    <name evidence="1" type="ORF">DET61_106116</name>
</gene>
<accession>A0A368XLY0</accession>
<reference evidence="1 2" key="1">
    <citation type="submission" date="2018-07" db="EMBL/GenBank/DDBJ databases">
        <title>Freshwater and sediment microbial communities from various areas in North America, analyzing microbe dynamics in response to fracking.</title>
        <authorList>
            <person name="Lamendella R."/>
        </authorList>
    </citation>
    <scope>NUCLEOTIDE SEQUENCE [LARGE SCALE GENOMIC DNA]</scope>
    <source>
        <strain evidence="1 2">105B</strain>
    </source>
</reference>
<comment type="caution">
    <text evidence="1">The sequence shown here is derived from an EMBL/GenBank/DDBJ whole genome shotgun (WGS) entry which is preliminary data.</text>
</comment>
<name>A0A368XLY0_MARNT</name>
<organism evidence="1 2">
    <name type="scientific">Marinobacter nauticus</name>
    <name type="common">Marinobacter hydrocarbonoclasticus</name>
    <name type="synonym">Marinobacter aquaeolei</name>
    <dbReference type="NCBI Taxonomy" id="2743"/>
    <lineage>
        <taxon>Bacteria</taxon>
        <taxon>Pseudomonadati</taxon>
        <taxon>Pseudomonadota</taxon>
        <taxon>Gammaproteobacteria</taxon>
        <taxon>Pseudomonadales</taxon>
        <taxon>Marinobacteraceae</taxon>
        <taxon>Marinobacter</taxon>
    </lineage>
</organism>
<dbReference type="EMBL" id="QPJI01000006">
    <property type="protein sequence ID" value="RCW69021.1"/>
    <property type="molecule type" value="Genomic_DNA"/>
</dbReference>
<proteinExistence type="predicted"/>
<dbReference type="RefSeq" id="WP_114434430.1">
    <property type="nucleotide sequence ID" value="NZ_QPJI01000006.1"/>
</dbReference>
<sequence>MQVKLNSSAEEVVVRKTVARPTGKIKGVSGRERKIFTNTTKEVLRWRIDESPSGPEFGQMASDKWWELESWAWEQRRKIQEAYERNLEEGLVGGNPVVVSDKTQKLYGDHPHYDRTAKVGEFSGVIAGARQRLIKHTVEPSENSDVNEIAEVRSTEEIAEGLRLAGLDLINAMAQRKEETRITAFSKEELLELYKAERLIFYILTRGVGVKQREYEQETRSEVEASYRELTKDGTGRILRLKKKIGDILNSKKR</sequence>
<evidence type="ECO:0000313" key="1">
    <source>
        <dbReference type="EMBL" id="RCW69021.1"/>
    </source>
</evidence>
<protein>
    <submittedName>
        <fullName evidence="1">Uncharacterized protein</fullName>
    </submittedName>
</protein>
<evidence type="ECO:0000313" key="2">
    <source>
        <dbReference type="Proteomes" id="UP000253647"/>
    </source>
</evidence>
<dbReference type="Proteomes" id="UP000253647">
    <property type="component" value="Unassembled WGS sequence"/>
</dbReference>
<dbReference type="AlphaFoldDB" id="A0A368XLY0"/>